<feature type="compositionally biased region" description="Polar residues" evidence="1">
    <location>
        <begin position="101"/>
        <end position="111"/>
    </location>
</feature>
<proteinExistence type="predicted"/>
<dbReference type="AlphaFoldDB" id="A0A7R9F3F5"/>
<gene>
    <name evidence="2" type="ORF">TBIB3V08_LOCUS7535</name>
</gene>
<accession>A0A7R9F3F5</accession>
<protein>
    <submittedName>
        <fullName evidence="2">Uncharacterized protein</fullName>
    </submittedName>
</protein>
<name>A0A7R9F3F5_9NEOP</name>
<dbReference type="EMBL" id="OD567132">
    <property type="protein sequence ID" value="CAD7445177.1"/>
    <property type="molecule type" value="Genomic_DNA"/>
</dbReference>
<reference evidence="2" key="1">
    <citation type="submission" date="2020-11" db="EMBL/GenBank/DDBJ databases">
        <authorList>
            <person name="Tran Van P."/>
        </authorList>
    </citation>
    <scope>NUCLEOTIDE SEQUENCE</scope>
</reference>
<organism evidence="2">
    <name type="scientific">Timema bartmani</name>
    <dbReference type="NCBI Taxonomy" id="61472"/>
    <lineage>
        <taxon>Eukaryota</taxon>
        <taxon>Metazoa</taxon>
        <taxon>Ecdysozoa</taxon>
        <taxon>Arthropoda</taxon>
        <taxon>Hexapoda</taxon>
        <taxon>Insecta</taxon>
        <taxon>Pterygota</taxon>
        <taxon>Neoptera</taxon>
        <taxon>Polyneoptera</taxon>
        <taxon>Phasmatodea</taxon>
        <taxon>Timematodea</taxon>
        <taxon>Timematoidea</taxon>
        <taxon>Timematidae</taxon>
        <taxon>Timema</taxon>
    </lineage>
</organism>
<sequence length="174" mass="19567">MFGGAVYKHENGEFSIQIINTSTGEMYMKKNVSVGRVFPDGNTYRVSQLTGDVKQKHNATTAHISQLKSWGNKDKIDDGEPVSDESEDYRSNGPELRTTKPDSSPVTFSDSSDGETGRDQNNPRIRPIRERRRSKYLKDFCQKMFDPQSYVAKWKEMGAMASVVLSSSDSPDVE</sequence>
<feature type="region of interest" description="Disordered" evidence="1">
    <location>
        <begin position="69"/>
        <end position="133"/>
    </location>
</feature>
<evidence type="ECO:0000256" key="1">
    <source>
        <dbReference type="SAM" id="MobiDB-lite"/>
    </source>
</evidence>
<evidence type="ECO:0000313" key="2">
    <source>
        <dbReference type="EMBL" id="CAD7445177.1"/>
    </source>
</evidence>